<keyword evidence="7 9" id="KW-0472">Membrane</keyword>
<feature type="region of interest" description="Disordered" evidence="8">
    <location>
        <begin position="479"/>
        <end position="522"/>
    </location>
</feature>
<dbReference type="Gene3D" id="1.20.1250.20">
    <property type="entry name" value="MFS general substrate transporter like domains"/>
    <property type="match status" value="2"/>
</dbReference>
<gene>
    <name evidence="12" type="primary">Aste57867_23675</name>
    <name evidence="11" type="ORF">As57867_023603</name>
    <name evidence="12" type="ORF">ASTE57867_23675</name>
</gene>
<evidence type="ECO:0000256" key="4">
    <source>
        <dbReference type="ARBA" id="ARBA00022597"/>
    </source>
</evidence>
<keyword evidence="3" id="KW-0813">Transport</keyword>
<protein>
    <submittedName>
        <fullName evidence="12">Aste57867_23675 protein</fullName>
    </submittedName>
</protein>
<evidence type="ECO:0000313" key="11">
    <source>
        <dbReference type="EMBL" id="KAF0684362.1"/>
    </source>
</evidence>
<dbReference type="InterPro" id="IPR036259">
    <property type="entry name" value="MFS_trans_sf"/>
</dbReference>
<organism evidence="12 13">
    <name type="scientific">Aphanomyces stellatus</name>
    <dbReference type="NCBI Taxonomy" id="120398"/>
    <lineage>
        <taxon>Eukaryota</taxon>
        <taxon>Sar</taxon>
        <taxon>Stramenopiles</taxon>
        <taxon>Oomycota</taxon>
        <taxon>Saprolegniomycetes</taxon>
        <taxon>Saprolegniales</taxon>
        <taxon>Verrucalvaceae</taxon>
        <taxon>Aphanomyces</taxon>
    </lineage>
</organism>
<comment type="subcellular location">
    <subcellularLocation>
        <location evidence="1">Membrane</location>
        <topology evidence="1">Multi-pass membrane protein</topology>
    </subcellularLocation>
</comment>
<evidence type="ECO:0000313" key="13">
    <source>
        <dbReference type="Proteomes" id="UP000332933"/>
    </source>
</evidence>
<evidence type="ECO:0000259" key="10">
    <source>
        <dbReference type="PROSITE" id="PS50850"/>
    </source>
</evidence>
<reference evidence="12 13" key="1">
    <citation type="submission" date="2019-03" db="EMBL/GenBank/DDBJ databases">
        <authorList>
            <person name="Gaulin E."/>
            <person name="Dumas B."/>
        </authorList>
    </citation>
    <scope>NUCLEOTIDE SEQUENCE [LARGE SCALE GENOMIC DNA]</scope>
    <source>
        <strain evidence="12">CBS 568.67</strain>
    </source>
</reference>
<feature type="transmembrane region" description="Helical" evidence="9">
    <location>
        <begin position="79"/>
        <end position="100"/>
    </location>
</feature>
<evidence type="ECO:0000256" key="3">
    <source>
        <dbReference type="ARBA" id="ARBA00022448"/>
    </source>
</evidence>
<dbReference type="InterPro" id="IPR000849">
    <property type="entry name" value="Sugar_P_transporter"/>
</dbReference>
<keyword evidence="5 9" id="KW-0812">Transmembrane</keyword>
<dbReference type="PANTHER" id="PTHR43184:SF12">
    <property type="entry name" value="SUGAR PHOSPHATE EXCHANGER 3"/>
    <property type="match status" value="1"/>
</dbReference>
<feature type="transmembrane region" description="Helical" evidence="9">
    <location>
        <begin position="320"/>
        <end position="341"/>
    </location>
</feature>
<evidence type="ECO:0000256" key="1">
    <source>
        <dbReference type="ARBA" id="ARBA00004141"/>
    </source>
</evidence>
<keyword evidence="4" id="KW-0762">Sugar transport</keyword>
<dbReference type="PIRSF" id="PIRSF002808">
    <property type="entry name" value="Hexose_phosphate_transp"/>
    <property type="match status" value="1"/>
</dbReference>
<dbReference type="PANTHER" id="PTHR43184">
    <property type="entry name" value="MAJOR FACILITATOR SUPERFAMILY TRANSPORTER 16, ISOFORM B"/>
    <property type="match status" value="1"/>
</dbReference>
<feature type="domain" description="Major facilitator superfamily (MFS) profile" evidence="10">
    <location>
        <begin position="1"/>
        <end position="455"/>
    </location>
</feature>
<feature type="transmembrane region" description="Helical" evidence="9">
    <location>
        <begin position="142"/>
        <end position="168"/>
    </location>
</feature>
<proteinExistence type="inferred from homology"/>
<dbReference type="EMBL" id="CAADRA010007318">
    <property type="protein sequence ID" value="VFU00320.1"/>
    <property type="molecule type" value="Genomic_DNA"/>
</dbReference>
<keyword evidence="13" id="KW-1185">Reference proteome</keyword>
<accession>A0A485LP53</accession>
<reference evidence="11" key="2">
    <citation type="submission" date="2019-06" db="EMBL/GenBank/DDBJ databases">
        <title>Genomics analysis of Aphanomyces spp. identifies a new class of oomycete effector associated with host adaptation.</title>
        <authorList>
            <person name="Gaulin E."/>
        </authorList>
    </citation>
    <scope>NUCLEOTIDE SEQUENCE</scope>
    <source>
        <strain evidence="11">CBS 578.67</strain>
    </source>
</reference>
<dbReference type="PROSITE" id="PS50850">
    <property type="entry name" value="MFS"/>
    <property type="match status" value="1"/>
</dbReference>
<keyword evidence="6 9" id="KW-1133">Transmembrane helix</keyword>
<evidence type="ECO:0000256" key="8">
    <source>
        <dbReference type="SAM" id="MobiDB-lite"/>
    </source>
</evidence>
<evidence type="ECO:0000256" key="7">
    <source>
        <dbReference type="ARBA" id="ARBA00023136"/>
    </source>
</evidence>
<name>A0A485LP53_9STRA</name>
<dbReference type="InterPro" id="IPR011701">
    <property type="entry name" value="MFS"/>
</dbReference>
<dbReference type="GO" id="GO:0005789">
    <property type="term" value="C:endoplasmic reticulum membrane"/>
    <property type="evidence" value="ECO:0007669"/>
    <property type="project" value="TreeGrafter"/>
</dbReference>
<evidence type="ECO:0000256" key="6">
    <source>
        <dbReference type="ARBA" id="ARBA00022989"/>
    </source>
</evidence>
<evidence type="ECO:0000256" key="2">
    <source>
        <dbReference type="ARBA" id="ARBA00009598"/>
    </source>
</evidence>
<dbReference type="SUPFAM" id="SSF103473">
    <property type="entry name" value="MFS general substrate transporter"/>
    <property type="match status" value="1"/>
</dbReference>
<evidence type="ECO:0000256" key="9">
    <source>
        <dbReference type="SAM" id="Phobius"/>
    </source>
</evidence>
<feature type="transmembrane region" description="Helical" evidence="9">
    <location>
        <begin position="348"/>
        <end position="370"/>
    </location>
</feature>
<dbReference type="GO" id="GO:0022857">
    <property type="term" value="F:transmembrane transporter activity"/>
    <property type="evidence" value="ECO:0007669"/>
    <property type="project" value="InterPro"/>
</dbReference>
<dbReference type="Proteomes" id="UP000332933">
    <property type="component" value="Unassembled WGS sequence"/>
</dbReference>
<feature type="transmembrane region" description="Helical" evidence="9">
    <location>
        <begin position="432"/>
        <end position="452"/>
    </location>
</feature>
<dbReference type="Pfam" id="PF07690">
    <property type="entry name" value="MFS_1"/>
    <property type="match status" value="1"/>
</dbReference>
<evidence type="ECO:0000313" key="12">
    <source>
        <dbReference type="EMBL" id="VFU00320.1"/>
    </source>
</evidence>
<feature type="transmembrane region" description="Helical" evidence="9">
    <location>
        <begin position="174"/>
        <end position="198"/>
    </location>
</feature>
<feature type="transmembrane region" description="Helical" evidence="9">
    <location>
        <begin position="294"/>
        <end position="314"/>
    </location>
</feature>
<comment type="similarity">
    <text evidence="2">Belongs to the major facilitator superfamily. Organophosphate:Pi antiporter (OPA) (TC 2.A.1.4) family.</text>
</comment>
<sequence>MGIMKLRTFFITYVTYATFHVARKSFGAIKGELGKEQWMVSSLASQSNMYGLMDMVFMGFYAVGLYVSGMLGDRINLRLFLSSGMVMDALLLITFGAAGLADIHNYWFYLALWGINGAVQSCGWPSSIAIMSKWFGHNERGVVMGMWSSCASIGNIWGGALVGLLYSYTEPTLAWKLVMITAGGLMLLQSLVVFCFLVPSPPRHLHLHSDHDDHDDVTAIKKKERKMQNDDLPLDDASSPPLEGISFWKACAIPGVLSYSIAYACVKSVTYSLFFWVPYYLTAARHMTNSNANLYSVMYDVGAILGGISGGFITDRMGVRSPYVVFSMCIAGIMLHFLFAASEHMTGVLLFLTGLLMGGPEMLITTSIAADLGSNPALTGNSEALATVTGIIDGTGSVGCAVMQYLVGRVANCHTSCSDEGVCTTACAWDSVFFLLQLSVIVGVVSLSRVAVIELQEWWRGSPASSADHPVPHRPVLQDEEMAGDWLGGPGPDTPGTVRTPAPALPVPGMSSDDEQELTHRT</sequence>
<dbReference type="AlphaFoldDB" id="A0A485LP53"/>
<dbReference type="OrthoDB" id="3639251at2759"/>
<dbReference type="InterPro" id="IPR020846">
    <property type="entry name" value="MFS_dom"/>
</dbReference>
<evidence type="ECO:0000256" key="5">
    <source>
        <dbReference type="ARBA" id="ARBA00022692"/>
    </source>
</evidence>
<dbReference type="EMBL" id="VJMH01007292">
    <property type="protein sequence ID" value="KAF0684362.1"/>
    <property type="molecule type" value="Genomic_DNA"/>
</dbReference>
<feature type="transmembrane region" description="Helical" evidence="9">
    <location>
        <begin position="51"/>
        <end position="72"/>
    </location>
</feature>